<feature type="region of interest" description="Disordered" evidence="2">
    <location>
        <begin position="610"/>
        <end position="647"/>
    </location>
</feature>
<dbReference type="PROSITE" id="PS50297">
    <property type="entry name" value="ANK_REP_REGION"/>
    <property type="match status" value="1"/>
</dbReference>
<feature type="compositionally biased region" description="Low complexity" evidence="2">
    <location>
        <begin position="615"/>
        <end position="628"/>
    </location>
</feature>
<keyword evidence="4" id="KW-1185">Reference proteome</keyword>
<dbReference type="SUPFAM" id="SSF54236">
    <property type="entry name" value="Ubiquitin-like"/>
    <property type="match status" value="1"/>
</dbReference>
<dbReference type="InterPro" id="IPR036770">
    <property type="entry name" value="Ankyrin_rpt-contain_sf"/>
</dbReference>
<dbReference type="SMART" id="SM00213">
    <property type="entry name" value="UBQ"/>
    <property type="match status" value="1"/>
</dbReference>
<dbReference type="SMART" id="SM00248">
    <property type="entry name" value="ANK"/>
    <property type="match status" value="2"/>
</dbReference>
<feature type="compositionally biased region" description="Polar residues" evidence="2">
    <location>
        <begin position="441"/>
        <end position="466"/>
    </location>
</feature>
<feature type="compositionally biased region" description="Basic and acidic residues" evidence="2">
    <location>
        <begin position="663"/>
        <end position="681"/>
    </location>
</feature>
<gene>
    <name evidence="5" type="primary">LOC110983296</name>
</gene>
<dbReference type="AlphaFoldDB" id="A0A8B7Z031"/>
<feature type="domain" description="Ubiquitin-like" evidence="3">
    <location>
        <begin position="17"/>
        <end position="85"/>
    </location>
</feature>
<feature type="compositionally biased region" description="Low complexity" evidence="2">
    <location>
        <begin position="473"/>
        <end position="487"/>
    </location>
</feature>
<proteinExistence type="predicted"/>
<dbReference type="InterPro" id="IPR000626">
    <property type="entry name" value="Ubiquitin-like_dom"/>
</dbReference>
<dbReference type="PROSITE" id="PS50088">
    <property type="entry name" value="ANK_REPEAT"/>
    <property type="match status" value="1"/>
</dbReference>
<dbReference type="Pfam" id="PF12796">
    <property type="entry name" value="Ank_2"/>
    <property type="match status" value="1"/>
</dbReference>
<feature type="repeat" description="ANK" evidence="1">
    <location>
        <begin position="157"/>
        <end position="189"/>
    </location>
</feature>
<dbReference type="Gene3D" id="3.10.20.90">
    <property type="entry name" value="Phosphatidylinositol 3-kinase Catalytic Subunit, Chain A, domain 1"/>
    <property type="match status" value="1"/>
</dbReference>
<protein>
    <submittedName>
        <fullName evidence="5">Ankycorbin-like</fullName>
    </submittedName>
</protein>
<feature type="compositionally biased region" description="Basic and acidic residues" evidence="2">
    <location>
        <begin position="304"/>
        <end position="327"/>
    </location>
</feature>
<dbReference type="PANTHER" id="PTHR22677">
    <property type="entry name" value="ANKYRIN REPEAT DOMAIN-CONTAINING PROTEIN 60"/>
    <property type="match status" value="1"/>
</dbReference>
<feature type="compositionally biased region" description="Polar residues" evidence="2">
    <location>
        <begin position="289"/>
        <end position="299"/>
    </location>
</feature>
<dbReference type="InterPro" id="IPR029071">
    <property type="entry name" value="Ubiquitin-like_domsf"/>
</dbReference>
<dbReference type="OMA" id="MEYDERP"/>
<sequence length="752" mass="83620">MTHVGVRDNTGRFVETFEVFAKLPGPGSLAPISVRHQTTVAELKSLIELVCGIPTDLQLLSYRQHAVLTDGDTLGKLLVLPGSRLPVKTAYGYDGLVDAALRGDLKEVMRSVTMTKDADGLAKRMFVAMFIAAHKGYHYLVERMLCEGAHPDSQTPSGRTALHVACAMGNGGCLDSLLQHGASLDVQDSSGKTAAHTAAACGQQGAQRRLVLYSRIRADRAIREKPCSWSTSPRFPKSKLGSSVTPTLPMQELAISPGPELMITAWNGREHHHHFLKKRPWSAKGSLFHSDSSTSSAESWGSLREGKNHSAAAESHEDSPIPHHQTPDKNPVMTRSVHLHDRPRAAASSTSVKQNSNRAPPVKSVQFAVGETHSRPSKGMSKYSSDHSGQTFSRPPNAERHTTQESLLSLKSALRSQDNFADDRQTLASEKKISANDTKNDWSTPKRNTTKSASTAFVSDKTTVVNQPAEIGSASSDDLSSESRSQSTPGLDQKEVNSLTIDYLNDKLRAMVGLQVQHPQRLEFMKEKEHEELRSFWPTKRTRKPTPEENEQAFRDWLASKTQDARDRRLADRVGRMLDDAFGKKDETLIAGEDEDETPKKAPLKFEAWAEKKASQQQQQSAKAAAESSRQEQRKTEQLAARLGNGKPMEAWLAEKLKKRRQERIAEKERETERQRLKAEREKAVEGVFQKWCMQKEWEELQKLRGRLNSGCKRRPRSGNNKTKAHGSSAHTATRRTRAHSAPPRRQQVPPL</sequence>
<feature type="region of interest" description="Disordered" evidence="2">
    <location>
        <begin position="427"/>
        <end position="493"/>
    </location>
</feature>
<feature type="compositionally biased region" description="Polar residues" evidence="2">
    <location>
        <begin position="347"/>
        <end position="358"/>
    </location>
</feature>
<feature type="region of interest" description="Disordered" evidence="2">
    <location>
        <begin position="283"/>
        <end position="404"/>
    </location>
</feature>
<dbReference type="PROSITE" id="PS50053">
    <property type="entry name" value="UBIQUITIN_2"/>
    <property type="match status" value="1"/>
</dbReference>
<dbReference type="PANTHER" id="PTHR22677:SF3">
    <property type="entry name" value="ANKYRIN REPEAT DOMAIN-CONTAINING PROTEIN 60"/>
    <property type="match status" value="1"/>
</dbReference>
<feature type="region of interest" description="Disordered" evidence="2">
    <location>
        <begin position="660"/>
        <end position="681"/>
    </location>
</feature>
<evidence type="ECO:0000313" key="5">
    <source>
        <dbReference type="RefSeq" id="XP_022098125.1"/>
    </source>
</evidence>
<dbReference type="KEGG" id="aplc:110983296"/>
<feature type="region of interest" description="Disordered" evidence="2">
    <location>
        <begin position="708"/>
        <end position="752"/>
    </location>
</feature>
<evidence type="ECO:0000259" key="3">
    <source>
        <dbReference type="PROSITE" id="PS50053"/>
    </source>
</evidence>
<organism evidence="4 5">
    <name type="scientific">Acanthaster planci</name>
    <name type="common">Crown-of-thorns starfish</name>
    <dbReference type="NCBI Taxonomy" id="133434"/>
    <lineage>
        <taxon>Eukaryota</taxon>
        <taxon>Metazoa</taxon>
        <taxon>Echinodermata</taxon>
        <taxon>Eleutherozoa</taxon>
        <taxon>Asterozoa</taxon>
        <taxon>Asteroidea</taxon>
        <taxon>Valvatacea</taxon>
        <taxon>Valvatida</taxon>
        <taxon>Acanthasteridae</taxon>
        <taxon>Acanthaster</taxon>
    </lineage>
</organism>
<evidence type="ECO:0000256" key="2">
    <source>
        <dbReference type="SAM" id="MobiDB-lite"/>
    </source>
</evidence>
<feature type="compositionally biased region" description="Basic and acidic residues" evidence="2">
    <location>
        <begin position="427"/>
        <end position="440"/>
    </location>
</feature>
<dbReference type="OrthoDB" id="10258888at2759"/>
<feature type="region of interest" description="Disordered" evidence="2">
    <location>
        <begin position="541"/>
        <end position="568"/>
    </location>
</feature>
<name>A0A8B7Z031_ACAPL</name>
<dbReference type="RefSeq" id="XP_022098125.1">
    <property type="nucleotide sequence ID" value="XM_022242433.1"/>
</dbReference>
<keyword evidence="1" id="KW-0040">ANK repeat</keyword>
<evidence type="ECO:0000313" key="4">
    <source>
        <dbReference type="Proteomes" id="UP000694845"/>
    </source>
</evidence>
<dbReference type="Proteomes" id="UP000694845">
    <property type="component" value="Unplaced"/>
</dbReference>
<reference evidence="5" key="1">
    <citation type="submission" date="2025-08" db="UniProtKB">
        <authorList>
            <consortium name="RefSeq"/>
        </authorList>
    </citation>
    <scope>IDENTIFICATION</scope>
</reference>
<dbReference type="InterPro" id="IPR039323">
    <property type="entry name" value="ANKRD_45/46/60"/>
</dbReference>
<feature type="compositionally biased region" description="Polar residues" evidence="2">
    <location>
        <begin position="382"/>
        <end position="394"/>
    </location>
</feature>
<dbReference type="SUPFAM" id="SSF48403">
    <property type="entry name" value="Ankyrin repeat"/>
    <property type="match status" value="1"/>
</dbReference>
<dbReference type="Gene3D" id="1.25.40.20">
    <property type="entry name" value="Ankyrin repeat-containing domain"/>
    <property type="match status" value="1"/>
</dbReference>
<dbReference type="GeneID" id="110983296"/>
<dbReference type="InterPro" id="IPR002110">
    <property type="entry name" value="Ankyrin_rpt"/>
</dbReference>
<accession>A0A8B7Z031</accession>
<evidence type="ECO:0000256" key="1">
    <source>
        <dbReference type="PROSITE-ProRule" id="PRU00023"/>
    </source>
</evidence>